<feature type="compositionally biased region" description="Acidic residues" evidence="1">
    <location>
        <begin position="185"/>
        <end position="194"/>
    </location>
</feature>
<dbReference type="Proteomes" id="UP001203852">
    <property type="component" value="Unassembled WGS sequence"/>
</dbReference>
<gene>
    <name evidence="2" type="ORF">EDD36DRAFT_312107</name>
</gene>
<feature type="region of interest" description="Disordered" evidence="1">
    <location>
        <begin position="1"/>
        <end position="113"/>
    </location>
</feature>
<feature type="compositionally biased region" description="Basic and acidic residues" evidence="1">
    <location>
        <begin position="51"/>
        <end position="60"/>
    </location>
</feature>
<protein>
    <submittedName>
        <fullName evidence="2">Uncharacterized protein</fullName>
    </submittedName>
</protein>
<organism evidence="2 3">
    <name type="scientific">Exophiala viscosa</name>
    <dbReference type="NCBI Taxonomy" id="2486360"/>
    <lineage>
        <taxon>Eukaryota</taxon>
        <taxon>Fungi</taxon>
        <taxon>Dikarya</taxon>
        <taxon>Ascomycota</taxon>
        <taxon>Pezizomycotina</taxon>
        <taxon>Eurotiomycetes</taxon>
        <taxon>Chaetothyriomycetidae</taxon>
        <taxon>Chaetothyriales</taxon>
        <taxon>Herpotrichiellaceae</taxon>
        <taxon>Exophiala</taxon>
    </lineage>
</organism>
<accession>A0AAN6IBM9</accession>
<evidence type="ECO:0000313" key="3">
    <source>
        <dbReference type="Proteomes" id="UP001203852"/>
    </source>
</evidence>
<comment type="caution">
    <text evidence="2">The sequence shown here is derived from an EMBL/GenBank/DDBJ whole genome shotgun (WGS) entry which is preliminary data.</text>
</comment>
<evidence type="ECO:0000256" key="1">
    <source>
        <dbReference type="SAM" id="MobiDB-lite"/>
    </source>
</evidence>
<dbReference type="InterPro" id="IPR027921">
    <property type="entry name" value="NOPCHAP1"/>
</dbReference>
<dbReference type="Pfam" id="PF15370">
    <property type="entry name" value="NOPCHAP1"/>
    <property type="match status" value="1"/>
</dbReference>
<feature type="compositionally biased region" description="Low complexity" evidence="1">
    <location>
        <begin position="31"/>
        <end position="41"/>
    </location>
</feature>
<dbReference type="EMBL" id="MU404357">
    <property type="protein sequence ID" value="KAI1611065.1"/>
    <property type="molecule type" value="Genomic_DNA"/>
</dbReference>
<evidence type="ECO:0000313" key="2">
    <source>
        <dbReference type="EMBL" id="KAI1611065.1"/>
    </source>
</evidence>
<keyword evidence="3" id="KW-1185">Reference proteome</keyword>
<dbReference type="AlphaFoldDB" id="A0AAN6IBM9"/>
<reference evidence="2" key="1">
    <citation type="journal article" date="2022" name="bioRxiv">
        <title>Deciphering the potential niche of two novel black yeast fungi from a biological soil crust based on their genomes, phenotypes, and melanin regulation.</title>
        <authorList>
            <consortium name="DOE Joint Genome Institute"/>
            <person name="Carr E.C."/>
            <person name="Barton Q."/>
            <person name="Grambo S."/>
            <person name="Sullivan M."/>
            <person name="Renfro C.M."/>
            <person name="Kuo A."/>
            <person name="Pangilinan J."/>
            <person name="Lipzen A."/>
            <person name="Keymanesh K."/>
            <person name="Savage E."/>
            <person name="Barry K."/>
            <person name="Grigoriev I.V."/>
            <person name="Riekhof W.R."/>
            <person name="Harris S.S."/>
        </authorList>
    </citation>
    <scope>NUCLEOTIDE SEQUENCE</scope>
    <source>
        <strain evidence="2">JF 03-4F</strain>
    </source>
</reference>
<feature type="compositionally biased region" description="Acidic residues" evidence="1">
    <location>
        <begin position="61"/>
        <end position="98"/>
    </location>
</feature>
<name>A0AAN6IBM9_9EURO</name>
<sequence>MEENNNANMIDDLDREEDHQAQFEGETLAPSSSSTSSSSSSGYSPPWRPRAQFELERQLMDGDESDEHDDEDEDGGTSTESDESDEETSEEDASDEDALPPVLPSGLPTRLATVGNSDLRSRLQSFLPQLQQANAELEDANVLVEKRIDHVSDDEQHYIEMNLGLGVLGERKRRADDDEIRLDTSDMEDEDGELGNEHDDVAVMQDDVLAHLKGEIVSGVKKRKIEDLG</sequence>
<feature type="region of interest" description="Disordered" evidence="1">
    <location>
        <begin position="179"/>
        <end position="198"/>
    </location>
</feature>
<proteinExistence type="predicted"/>
<dbReference type="GO" id="GO:0000492">
    <property type="term" value="P:box C/D snoRNP assembly"/>
    <property type="evidence" value="ECO:0007669"/>
    <property type="project" value="InterPro"/>
</dbReference>
<dbReference type="PANTHER" id="PTHR38489:SF1">
    <property type="entry name" value="HISTONE CHAPERONE DOMAIN-CONTAINING PROTEIN"/>
    <property type="match status" value="1"/>
</dbReference>
<dbReference type="PANTHER" id="PTHR38489">
    <property type="entry name" value="HISTONE CHAPERONE DOMAIN-CONTAINING PROTEIN"/>
    <property type="match status" value="1"/>
</dbReference>